<evidence type="ECO:0000313" key="3">
    <source>
        <dbReference type="Proteomes" id="UP000054560"/>
    </source>
</evidence>
<dbReference type="eggNOG" id="KOG3872">
    <property type="taxonomic scope" value="Eukaryota"/>
</dbReference>
<evidence type="ECO:0000259" key="1">
    <source>
        <dbReference type="PROSITE" id="PS50006"/>
    </source>
</evidence>
<dbReference type="PANTHER" id="PTHR15715">
    <property type="entry name" value="CENTROSOMAL PROTEIN OF 170 KDA"/>
    <property type="match status" value="1"/>
</dbReference>
<dbReference type="InterPro" id="IPR000253">
    <property type="entry name" value="FHA_dom"/>
</dbReference>
<dbReference type="STRING" id="667725.A0A0L0G1K5"/>
<dbReference type="PANTHER" id="PTHR15715:SF37">
    <property type="entry name" value="LD47843P"/>
    <property type="match status" value="1"/>
</dbReference>
<dbReference type="EMBL" id="KQ241902">
    <property type="protein sequence ID" value="KNC82696.1"/>
    <property type="molecule type" value="Genomic_DNA"/>
</dbReference>
<dbReference type="Gene3D" id="2.60.200.20">
    <property type="match status" value="1"/>
</dbReference>
<feature type="domain" description="FHA" evidence="1">
    <location>
        <begin position="49"/>
        <end position="104"/>
    </location>
</feature>
<dbReference type="PROSITE" id="PS50006">
    <property type="entry name" value="FHA_DOMAIN"/>
    <property type="match status" value="1"/>
</dbReference>
<name>A0A0L0G1K5_9EUKA</name>
<dbReference type="AlphaFoldDB" id="A0A0L0G1K5"/>
<sequence length="211" mass="23408">MLPCAVTAGSQHRTRGDCHLPRATMVMLKLTMVKGDTNDRYLSVTEKRISIRRANPKNLPTEKNLVFDSKVMSRHHAEVWLENSMIYIQDVGSSNGTLVNDMRLKANEPQAIHDQDHLQFGEDFSNVCTCVVAKVNIIDSATNQSLHTDETPNLESAKATGQTLDQISNILGDLETGLQKPVQNENGSQERINELLAIIATQNKQMEAGKV</sequence>
<protein>
    <recommendedName>
        <fullName evidence="1">FHA domain-containing protein</fullName>
    </recommendedName>
</protein>
<evidence type="ECO:0000313" key="2">
    <source>
        <dbReference type="EMBL" id="KNC82696.1"/>
    </source>
</evidence>
<dbReference type="SMART" id="SM00240">
    <property type="entry name" value="FHA"/>
    <property type="match status" value="1"/>
</dbReference>
<dbReference type="OrthoDB" id="687730at2759"/>
<feature type="non-terminal residue" evidence="2">
    <location>
        <position position="211"/>
    </location>
</feature>
<dbReference type="GeneID" id="25905539"/>
<dbReference type="InterPro" id="IPR051176">
    <property type="entry name" value="Cent_Immune-Sig_Mod"/>
</dbReference>
<proteinExistence type="predicted"/>
<accession>A0A0L0G1K5</accession>
<dbReference type="InterPro" id="IPR008984">
    <property type="entry name" value="SMAD_FHA_dom_sf"/>
</dbReference>
<dbReference type="Proteomes" id="UP000054560">
    <property type="component" value="Unassembled WGS sequence"/>
</dbReference>
<dbReference type="RefSeq" id="XP_014156598.1">
    <property type="nucleotide sequence ID" value="XM_014301123.1"/>
</dbReference>
<gene>
    <name evidence="2" type="ORF">SARC_05035</name>
</gene>
<keyword evidence="3" id="KW-1185">Reference proteome</keyword>
<dbReference type="Pfam" id="PF00498">
    <property type="entry name" value="FHA"/>
    <property type="match status" value="1"/>
</dbReference>
<dbReference type="SUPFAM" id="SSF49879">
    <property type="entry name" value="SMAD/FHA domain"/>
    <property type="match status" value="1"/>
</dbReference>
<organism evidence="2 3">
    <name type="scientific">Sphaeroforma arctica JP610</name>
    <dbReference type="NCBI Taxonomy" id="667725"/>
    <lineage>
        <taxon>Eukaryota</taxon>
        <taxon>Ichthyosporea</taxon>
        <taxon>Ichthyophonida</taxon>
        <taxon>Sphaeroforma</taxon>
    </lineage>
</organism>
<reference evidence="2 3" key="1">
    <citation type="submission" date="2011-02" db="EMBL/GenBank/DDBJ databases">
        <title>The Genome Sequence of Sphaeroforma arctica JP610.</title>
        <authorList>
            <consortium name="The Broad Institute Genome Sequencing Platform"/>
            <person name="Russ C."/>
            <person name="Cuomo C."/>
            <person name="Young S.K."/>
            <person name="Zeng Q."/>
            <person name="Gargeya S."/>
            <person name="Alvarado L."/>
            <person name="Berlin A."/>
            <person name="Chapman S.B."/>
            <person name="Chen Z."/>
            <person name="Freedman E."/>
            <person name="Gellesch M."/>
            <person name="Goldberg J."/>
            <person name="Griggs A."/>
            <person name="Gujja S."/>
            <person name="Heilman E."/>
            <person name="Heiman D."/>
            <person name="Howarth C."/>
            <person name="Mehta T."/>
            <person name="Neiman D."/>
            <person name="Pearson M."/>
            <person name="Roberts A."/>
            <person name="Saif S."/>
            <person name="Shea T."/>
            <person name="Shenoy N."/>
            <person name="Sisk P."/>
            <person name="Stolte C."/>
            <person name="Sykes S."/>
            <person name="White J."/>
            <person name="Yandava C."/>
            <person name="Burger G."/>
            <person name="Gray M.W."/>
            <person name="Holland P.W.H."/>
            <person name="King N."/>
            <person name="Lang F.B.F."/>
            <person name="Roger A.J."/>
            <person name="Ruiz-Trillo I."/>
            <person name="Haas B."/>
            <person name="Nusbaum C."/>
            <person name="Birren B."/>
        </authorList>
    </citation>
    <scope>NUCLEOTIDE SEQUENCE [LARGE SCALE GENOMIC DNA]</scope>
    <source>
        <strain evidence="2 3">JP610</strain>
    </source>
</reference>